<name>A0A484LZ19_9ASTE</name>
<evidence type="ECO:0000313" key="2">
    <source>
        <dbReference type="EMBL" id="VFQ81018.1"/>
    </source>
</evidence>
<evidence type="ECO:0000256" key="1">
    <source>
        <dbReference type="SAM" id="MobiDB-lite"/>
    </source>
</evidence>
<evidence type="ECO:0000313" key="3">
    <source>
        <dbReference type="Proteomes" id="UP000595140"/>
    </source>
</evidence>
<gene>
    <name evidence="2" type="ORF">CCAM_LOCUS22794</name>
</gene>
<accession>A0A484LZ19</accession>
<protein>
    <submittedName>
        <fullName evidence="2">Uncharacterized protein</fullName>
    </submittedName>
</protein>
<keyword evidence="3" id="KW-1185">Reference proteome</keyword>
<feature type="compositionally biased region" description="Basic and acidic residues" evidence="1">
    <location>
        <begin position="1"/>
        <end position="14"/>
    </location>
</feature>
<sequence length="248" mass="28747">MEIRPNKNRREELVHSSTSAGPSKTHKLSLFYDVKPAFRIEYTYPVAFYLLNGHIKPENRIHERHHQRLTTHNVYCERTASWEGKVSFEKPTKLELRFVWPSLSNTGDKRFPKKQLRKHSRRGGLTDNGCLGLAVNQYNQLGLKTLIERLVLRLLSVCSHVQAPQRPSVLGDDYRGFPVPVVLDVLDQLLPGWLPRFGCKKVGSELFFYNLVLRTYADGTEAPRPEYVRKKPRVLGCKAEDYVYLRTR</sequence>
<dbReference type="AlphaFoldDB" id="A0A484LZ19"/>
<organism evidence="2 3">
    <name type="scientific">Cuscuta campestris</name>
    <dbReference type="NCBI Taxonomy" id="132261"/>
    <lineage>
        <taxon>Eukaryota</taxon>
        <taxon>Viridiplantae</taxon>
        <taxon>Streptophyta</taxon>
        <taxon>Embryophyta</taxon>
        <taxon>Tracheophyta</taxon>
        <taxon>Spermatophyta</taxon>
        <taxon>Magnoliopsida</taxon>
        <taxon>eudicotyledons</taxon>
        <taxon>Gunneridae</taxon>
        <taxon>Pentapetalae</taxon>
        <taxon>asterids</taxon>
        <taxon>lamiids</taxon>
        <taxon>Solanales</taxon>
        <taxon>Convolvulaceae</taxon>
        <taxon>Cuscuteae</taxon>
        <taxon>Cuscuta</taxon>
        <taxon>Cuscuta subgen. Grammica</taxon>
        <taxon>Cuscuta sect. Cleistogrammica</taxon>
    </lineage>
</organism>
<feature type="region of interest" description="Disordered" evidence="1">
    <location>
        <begin position="1"/>
        <end position="24"/>
    </location>
</feature>
<reference evidence="2 3" key="1">
    <citation type="submission" date="2018-04" db="EMBL/GenBank/DDBJ databases">
        <authorList>
            <person name="Vogel A."/>
        </authorList>
    </citation>
    <scope>NUCLEOTIDE SEQUENCE [LARGE SCALE GENOMIC DNA]</scope>
</reference>
<dbReference type="Proteomes" id="UP000595140">
    <property type="component" value="Unassembled WGS sequence"/>
</dbReference>
<dbReference type="EMBL" id="OOIL02002239">
    <property type="protein sequence ID" value="VFQ81018.1"/>
    <property type="molecule type" value="Genomic_DNA"/>
</dbReference>
<proteinExistence type="predicted"/>